<dbReference type="PANTHER" id="PTHR12776">
    <property type="entry name" value="KAZRIN-RELATED"/>
    <property type="match status" value="1"/>
</dbReference>
<feature type="region of interest" description="Disordered" evidence="1">
    <location>
        <begin position="270"/>
        <end position="301"/>
    </location>
</feature>
<evidence type="ECO:0000313" key="4">
    <source>
        <dbReference type="Proteomes" id="UP000007875"/>
    </source>
</evidence>
<reference evidence="3" key="2">
    <citation type="submission" date="2025-08" db="UniProtKB">
        <authorList>
            <consortium name="Ensembl"/>
        </authorList>
    </citation>
    <scope>IDENTIFICATION</scope>
</reference>
<dbReference type="Proteomes" id="UP000007875">
    <property type="component" value="Unassembled WGS sequence"/>
</dbReference>
<keyword evidence="4" id="KW-1185">Reference proteome</keyword>
<name>H2YB26_CIOSA</name>
<dbReference type="Ensembl" id="ENSCSAVT00000002565.1">
    <property type="protein sequence ID" value="ENSCSAVP00000002524.1"/>
    <property type="gene ID" value="ENSCSAVG00000001491.1"/>
</dbReference>
<dbReference type="GeneTree" id="ENSGT00940000154570"/>
<dbReference type="AlphaFoldDB" id="H2YB26"/>
<dbReference type="PROSITE" id="PS50105">
    <property type="entry name" value="SAM_DOMAIN"/>
    <property type="match status" value="2"/>
</dbReference>
<dbReference type="InterPro" id="IPR037614">
    <property type="entry name" value="Kazrin"/>
</dbReference>
<dbReference type="PANTHER" id="PTHR12776:SF1">
    <property type="entry name" value="KAZRIN"/>
    <property type="match status" value="1"/>
</dbReference>
<accession>H2YB26</accession>
<evidence type="ECO:0000313" key="3">
    <source>
        <dbReference type="Ensembl" id="ENSCSAVP00000002524.1"/>
    </source>
</evidence>
<dbReference type="Gene3D" id="1.10.150.50">
    <property type="entry name" value="Transcription Factor, Ets-1"/>
    <property type="match status" value="3"/>
</dbReference>
<protein>
    <recommendedName>
        <fullName evidence="2">SAM domain-containing protein</fullName>
    </recommendedName>
</protein>
<evidence type="ECO:0000259" key="2">
    <source>
        <dbReference type="PROSITE" id="PS50105"/>
    </source>
</evidence>
<dbReference type="Pfam" id="PF00536">
    <property type="entry name" value="SAM_1"/>
    <property type="match status" value="2"/>
</dbReference>
<proteinExistence type="predicted"/>
<feature type="domain" description="SAM" evidence="2">
    <location>
        <begin position="4"/>
        <end position="69"/>
    </location>
</feature>
<dbReference type="Pfam" id="PF07647">
    <property type="entry name" value="SAM_2"/>
    <property type="match status" value="1"/>
</dbReference>
<reference evidence="3" key="3">
    <citation type="submission" date="2025-09" db="UniProtKB">
        <authorList>
            <consortium name="Ensembl"/>
        </authorList>
    </citation>
    <scope>IDENTIFICATION</scope>
</reference>
<sequence>MHEWRADAVLVWLELVMHMSQYNKECAENIKSGKVLLGLSLGELEKCLNIENVLHRRKLWLGIEEFRNPACTVANMSAAGQLDHWWVCEQWLRDVGLTQYASRFREHLIDGRTLCSLTRKDLDRHLGMEGKKTHQDSALRGIELLRMLSFNTQRLDERRQMCQSCDADLLVWNNARLVQWAKSIDLKEYSSNLRDSGVHGALIVFDTTFTSDDMANALGIPVNKATVRRHLASEFDSLVKPARDSLMDELLPCITEDVGKKMTSLGPSFVRSAQRSRKSLRSSISRSIGRQLSRDSNFHGK</sequence>
<evidence type="ECO:0000256" key="1">
    <source>
        <dbReference type="SAM" id="MobiDB-lite"/>
    </source>
</evidence>
<organism evidence="3 4">
    <name type="scientific">Ciona savignyi</name>
    <name type="common">Pacific transparent sea squirt</name>
    <dbReference type="NCBI Taxonomy" id="51511"/>
    <lineage>
        <taxon>Eukaryota</taxon>
        <taxon>Metazoa</taxon>
        <taxon>Chordata</taxon>
        <taxon>Tunicata</taxon>
        <taxon>Ascidiacea</taxon>
        <taxon>Phlebobranchia</taxon>
        <taxon>Cionidae</taxon>
        <taxon>Ciona</taxon>
    </lineage>
</organism>
<reference evidence="4" key="1">
    <citation type="submission" date="2003-08" db="EMBL/GenBank/DDBJ databases">
        <authorList>
            <person name="Birren B."/>
            <person name="Nusbaum C."/>
            <person name="Abebe A."/>
            <person name="Abouelleil A."/>
            <person name="Adekoya E."/>
            <person name="Ait-zahra M."/>
            <person name="Allen N."/>
            <person name="Allen T."/>
            <person name="An P."/>
            <person name="Anderson M."/>
            <person name="Anderson S."/>
            <person name="Arachchi H."/>
            <person name="Armbruster J."/>
            <person name="Bachantsang P."/>
            <person name="Baldwin J."/>
            <person name="Barry A."/>
            <person name="Bayul T."/>
            <person name="Blitshsteyn B."/>
            <person name="Bloom T."/>
            <person name="Blye J."/>
            <person name="Boguslavskiy L."/>
            <person name="Borowsky M."/>
            <person name="Boukhgalter B."/>
            <person name="Brunache A."/>
            <person name="Butler J."/>
            <person name="Calixte N."/>
            <person name="Calvo S."/>
            <person name="Camarata J."/>
            <person name="Campo K."/>
            <person name="Chang J."/>
            <person name="Cheshatsang Y."/>
            <person name="Citroen M."/>
            <person name="Collymore A."/>
            <person name="Considine T."/>
            <person name="Cook A."/>
            <person name="Cooke P."/>
            <person name="Corum B."/>
            <person name="Cuomo C."/>
            <person name="David R."/>
            <person name="Dawoe T."/>
            <person name="Degray S."/>
            <person name="Dodge S."/>
            <person name="Dooley K."/>
            <person name="Dorje P."/>
            <person name="Dorjee K."/>
            <person name="Dorris L."/>
            <person name="Duffey N."/>
            <person name="Dupes A."/>
            <person name="Elkins T."/>
            <person name="Engels R."/>
            <person name="Erickson J."/>
            <person name="Farina A."/>
            <person name="Faro S."/>
            <person name="Ferreira P."/>
            <person name="Fischer H."/>
            <person name="Fitzgerald M."/>
            <person name="Foley K."/>
            <person name="Gage D."/>
            <person name="Galagan J."/>
            <person name="Gearin G."/>
            <person name="Gnerre S."/>
            <person name="Gnirke A."/>
            <person name="Goyette A."/>
            <person name="Graham J."/>
            <person name="Grandbois E."/>
            <person name="Gyaltsen K."/>
            <person name="Hafez N."/>
            <person name="Hagopian D."/>
            <person name="Hagos B."/>
            <person name="Hall J."/>
            <person name="Hatcher B."/>
            <person name="Heller A."/>
            <person name="Higgins H."/>
            <person name="Honan T."/>
            <person name="Horn A."/>
            <person name="Houde N."/>
            <person name="Hughes L."/>
            <person name="Hulme W."/>
            <person name="Husby E."/>
            <person name="Iliev I."/>
            <person name="Jaffe D."/>
            <person name="Jones C."/>
            <person name="Kamal M."/>
            <person name="Kamat A."/>
            <person name="Kamvysselis M."/>
            <person name="Karlsson E."/>
            <person name="Kells C."/>
            <person name="Kieu A."/>
            <person name="Kisner P."/>
            <person name="Kodira C."/>
            <person name="Kulbokas E."/>
            <person name="Labutti K."/>
            <person name="Lama D."/>
            <person name="Landers T."/>
            <person name="Leger J."/>
            <person name="Levine S."/>
            <person name="Lewis D."/>
            <person name="Lewis T."/>
            <person name="Lindblad-toh K."/>
            <person name="Liu X."/>
            <person name="Lokyitsang T."/>
            <person name="Lokyitsang Y."/>
            <person name="Lucien O."/>
            <person name="Lui A."/>
            <person name="Ma L.J."/>
            <person name="Mabbitt R."/>
            <person name="Macdonald J."/>
            <person name="Maclean C."/>
            <person name="Major J."/>
            <person name="Manning J."/>
            <person name="Marabella R."/>
            <person name="Maru K."/>
            <person name="Matthews C."/>
            <person name="Mauceli E."/>
            <person name="Mccarthy M."/>
            <person name="Mcdonough S."/>
            <person name="Mcghee T."/>
            <person name="Meldrim J."/>
            <person name="Meneus L."/>
            <person name="Mesirov J."/>
            <person name="Mihalev A."/>
            <person name="Mihova T."/>
            <person name="Mikkelsen T."/>
            <person name="Mlenga V."/>
            <person name="Moru K."/>
            <person name="Mozes J."/>
            <person name="Mulrain L."/>
            <person name="Munson G."/>
            <person name="Naylor J."/>
            <person name="Newes C."/>
            <person name="Nguyen C."/>
            <person name="Nguyen N."/>
            <person name="Nguyen T."/>
            <person name="Nicol R."/>
            <person name="Nielsen C."/>
            <person name="Nizzari M."/>
            <person name="Norbu C."/>
            <person name="Norbu N."/>
            <person name="O'donnell P."/>
            <person name="Okoawo O."/>
            <person name="O'leary S."/>
            <person name="Omotosho B."/>
            <person name="O'neill K."/>
            <person name="Osman S."/>
            <person name="Parker S."/>
            <person name="Perrin D."/>
            <person name="Phunkhang P."/>
            <person name="Piqani B."/>
            <person name="Purcell S."/>
            <person name="Rachupka T."/>
            <person name="Ramasamy U."/>
            <person name="Rameau R."/>
            <person name="Ray V."/>
            <person name="Raymond C."/>
            <person name="Retta R."/>
            <person name="Richardson S."/>
            <person name="Rise C."/>
            <person name="Rodriguez J."/>
            <person name="Rogers J."/>
            <person name="Rogov P."/>
            <person name="Rutman M."/>
            <person name="Schupbach R."/>
            <person name="Seaman C."/>
            <person name="Settipalli S."/>
            <person name="Sharpe T."/>
            <person name="Sheridan J."/>
            <person name="Sherpa N."/>
            <person name="Shi J."/>
            <person name="Smirnov S."/>
            <person name="Smith C."/>
            <person name="Sougnez C."/>
            <person name="Spencer B."/>
            <person name="Stalker J."/>
            <person name="Stange-thomann N."/>
            <person name="Stavropoulos S."/>
            <person name="Stetson K."/>
            <person name="Stone C."/>
            <person name="Stone S."/>
            <person name="Stubbs M."/>
            <person name="Talamas J."/>
            <person name="Tchuinga P."/>
            <person name="Tenzing P."/>
            <person name="Tesfaye S."/>
            <person name="Theodore J."/>
            <person name="Thoulutsang Y."/>
            <person name="Topham K."/>
            <person name="Towey S."/>
            <person name="Tsamla T."/>
            <person name="Tsomo N."/>
            <person name="Vallee D."/>
            <person name="Vassiliev H."/>
            <person name="Venkataraman V."/>
            <person name="Vinson J."/>
            <person name="Vo A."/>
            <person name="Wade C."/>
            <person name="Wang S."/>
            <person name="Wangchuk T."/>
            <person name="Wangdi T."/>
            <person name="Whittaker C."/>
            <person name="Wilkinson J."/>
            <person name="Wu Y."/>
            <person name="Wyman D."/>
            <person name="Yadav S."/>
            <person name="Yang S."/>
            <person name="Yang X."/>
            <person name="Yeager S."/>
            <person name="Yee E."/>
            <person name="Young G."/>
            <person name="Zainoun J."/>
            <person name="Zembeck L."/>
            <person name="Zimmer A."/>
            <person name="Zody M."/>
            <person name="Lander E."/>
        </authorList>
    </citation>
    <scope>NUCLEOTIDE SEQUENCE [LARGE SCALE GENOMIC DNA]</scope>
</reference>
<dbReference type="InterPro" id="IPR013761">
    <property type="entry name" value="SAM/pointed_sf"/>
</dbReference>
<feature type="compositionally biased region" description="Low complexity" evidence="1">
    <location>
        <begin position="281"/>
        <end position="291"/>
    </location>
</feature>
<dbReference type="InterPro" id="IPR001660">
    <property type="entry name" value="SAM"/>
</dbReference>
<feature type="compositionally biased region" description="Basic and acidic residues" evidence="1">
    <location>
        <begin position="292"/>
        <end position="301"/>
    </location>
</feature>
<dbReference type="SMART" id="SM00454">
    <property type="entry name" value="SAM"/>
    <property type="match status" value="3"/>
</dbReference>
<dbReference type="SUPFAM" id="SSF47769">
    <property type="entry name" value="SAM/Pointed domain"/>
    <property type="match status" value="3"/>
</dbReference>
<feature type="domain" description="SAM" evidence="2">
    <location>
        <begin position="90"/>
        <end position="128"/>
    </location>
</feature>